<evidence type="ECO:0000313" key="2">
    <source>
        <dbReference type="Proteomes" id="UP001459277"/>
    </source>
</evidence>
<keyword evidence="2" id="KW-1185">Reference proteome</keyword>
<proteinExistence type="predicted"/>
<accession>A0AAW2CJK6</accession>
<name>A0AAW2CJK6_9ROSI</name>
<dbReference type="EMBL" id="JAZDWU010000006">
    <property type="protein sequence ID" value="KAK9997918.1"/>
    <property type="molecule type" value="Genomic_DNA"/>
</dbReference>
<gene>
    <name evidence="1" type="ORF">SO802_017521</name>
</gene>
<organism evidence="1 2">
    <name type="scientific">Lithocarpus litseifolius</name>
    <dbReference type="NCBI Taxonomy" id="425828"/>
    <lineage>
        <taxon>Eukaryota</taxon>
        <taxon>Viridiplantae</taxon>
        <taxon>Streptophyta</taxon>
        <taxon>Embryophyta</taxon>
        <taxon>Tracheophyta</taxon>
        <taxon>Spermatophyta</taxon>
        <taxon>Magnoliopsida</taxon>
        <taxon>eudicotyledons</taxon>
        <taxon>Gunneridae</taxon>
        <taxon>Pentapetalae</taxon>
        <taxon>rosids</taxon>
        <taxon>fabids</taxon>
        <taxon>Fagales</taxon>
        <taxon>Fagaceae</taxon>
        <taxon>Lithocarpus</taxon>
    </lineage>
</organism>
<dbReference type="PANTHER" id="PTHR32108:SF9">
    <property type="entry name" value="REVERSE TRANSCRIPTASE RNASE H-LIKE DOMAIN-CONTAINING PROTEIN"/>
    <property type="match status" value="1"/>
</dbReference>
<reference evidence="1 2" key="1">
    <citation type="submission" date="2024-01" db="EMBL/GenBank/DDBJ databases">
        <title>A telomere-to-telomere, gap-free genome of sweet tea (Lithocarpus litseifolius).</title>
        <authorList>
            <person name="Zhou J."/>
        </authorList>
    </citation>
    <scope>NUCLEOTIDE SEQUENCE [LARGE SCALE GENOMIC DNA]</scope>
    <source>
        <strain evidence="1">Zhou-2022a</strain>
        <tissue evidence="1">Leaf</tissue>
    </source>
</reference>
<sequence length="235" mass="25864">MPLADLYAHLLERKLVTPMFYKPREGPPSPSFDPSKKCEHHFGAEGHTLEECYHLRDRVQDLIDNKLIQFDNAATLDIITNPLPPHQERNVNAIIEVEERVLDFNSLSFPWKTTLRASIQESHLDLKAPHSSVVIETIIESLADPKLSDSRKGQATPAIEGFTPLFLALPIVAGPASSSVQEGTAIVPAIRGFDPLILLKPGSRISRVSNSKALEAILPSPVVINLKTFSTAPNL</sequence>
<dbReference type="Proteomes" id="UP001459277">
    <property type="component" value="Unassembled WGS sequence"/>
</dbReference>
<comment type="caution">
    <text evidence="1">The sequence shown here is derived from an EMBL/GenBank/DDBJ whole genome shotgun (WGS) entry which is preliminary data.</text>
</comment>
<evidence type="ECO:0008006" key="3">
    <source>
        <dbReference type="Google" id="ProtNLM"/>
    </source>
</evidence>
<evidence type="ECO:0000313" key="1">
    <source>
        <dbReference type="EMBL" id="KAK9997918.1"/>
    </source>
</evidence>
<dbReference type="PANTHER" id="PTHR32108">
    <property type="entry name" value="DNA-DIRECTED RNA POLYMERASE SUBUNIT ALPHA"/>
    <property type="match status" value="1"/>
</dbReference>
<protein>
    <recommendedName>
        <fullName evidence="3">Reverse transcriptase domain-containing protein</fullName>
    </recommendedName>
</protein>
<dbReference type="AlphaFoldDB" id="A0AAW2CJK6"/>